<dbReference type="GO" id="GO:0005886">
    <property type="term" value="C:plasma membrane"/>
    <property type="evidence" value="ECO:0007669"/>
    <property type="project" value="UniProtKB-SubCell"/>
</dbReference>
<gene>
    <name evidence="9" type="ORF">SAMN05444401_0359</name>
</gene>
<dbReference type="Proteomes" id="UP000184080">
    <property type="component" value="Unassembled WGS sequence"/>
</dbReference>
<dbReference type="RefSeq" id="WP_073012452.1">
    <property type="nucleotide sequence ID" value="NZ_FQZO01000013.1"/>
</dbReference>
<dbReference type="PANTHER" id="PTHR33885">
    <property type="entry name" value="PHAGE SHOCK PROTEIN C"/>
    <property type="match status" value="1"/>
</dbReference>
<dbReference type="EMBL" id="FQZO01000013">
    <property type="protein sequence ID" value="SHK00753.1"/>
    <property type="molecule type" value="Genomic_DNA"/>
</dbReference>
<accession>A0A1M6NYI8</accession>
<reference evidence="9 10" key="1">
    <citation type="submission" date="2016-11" db="EMBL/GenBank/DDBJ databases">
        <authorList>
            <person name="Jaros S."/>
            <person name="Januszkiewicz K."/>
            <person name="Wedrychowicz H."/>
        </authorList>
    </citation>
    <scope>NUCLEOTIDE SEQUENCE [LARGE SCALE GENOMIC DNA]</scope>
    <source>
        <strain evidence="9 10">DSM 21864</strain>
    </source>
</reference>
<dbReference type="InterPro" id="IPR052027">
    <property type="entry name" value="PspC"/>
</dbReference>
<keyword evidence="5 7" id="KW-0472">Membrane</keyword>
<evidence type="ECO:0000313" key="10">
    <source>
        <dbReference type="Proteomes" id="UP000184080"/>
    </source>
</evidence>
<dbReference type="STRING" id="1121298.SAMN05444401_0359"/>
<sequence>MSNKKLYKTKENSMISGVCAGLAEYFDLDVSIIRILWVVFSLAGGSGIIAYIAAAIILPEKRDVYKQDPNYGKPYQDAEFHQEDPRDKE</sequence>
<evidence type="ECO:0000256" key="3">
    <source>
        <dbReference type="ARBA" id="ARBA00022692"/>
    </source>
</evidence>
<keyword evidence="3 7" id="KW-0812">Transmembrane</keyword>
<keyword evidence="4 7" id="KW-1133">Transmembrane helix</keyword>
<dbReference type="OrthoDB" id="9815286at2"/>
<evidence type="ECO:0000259" key="8">
    <source>
        <dbReference type="Pfam" id="PF04024"/>
    </source>
</evidence>
<feature type="compositionally biased region" description="Basic and acidic residues" evidence="6">
    <location>
        <begin position="76"/>
        <end position="89"/>
    </location>
</feature>
<evidence type="ECO:0000256" key="4">
    <source>
        <dbReference type="ARBA" id="ARBA00022989"/>
    </source>
</evidence>
<protein>
    <submittedName>
        <fullName evidence="9">Phage shock protein C (PspC) family protein</fullName>
    </submittedName>
</protein>
<feature type="region of interest" description="Disordered" evidence="6">
    <location>
        <begin position="68"/>
        <end position="89"/>
    </location>
</feature>
<name>A0A1M6NYI8_9CLOT</name>
<evidence type="ECO:0000313" key="9">
    <source>
        <dbReference type="EMBL" id="SHK00753.1"/>
    </source>
</evidence>
<evidence type="ECO:0000256" key="7">
    <source>
        <dbReference type="SAM" id="Phobius"/>
    </source>
</evidence>
<proteinExistence type="predicted"/>
<organism evidence="9 10">
    <name type="scientific">Clostridium amylolyticum</name>
    <dbReference type="NCBI Taxonomy" id="1121298"/>
    <lineage>
        <taxon>Bacteria</taxon>
        <taxon>Bacillati</taxon>
        <taxon>Bacillota</taxon>
        <taxon>Clostridia</taxon>
        <taxon>Eubacteriales</taxon>
        <taxon>Clostridiaceae</taxon>
        <taxon>Clostridium</taxon>
    </lineage>
</organism>
<feature type="transmembrane region" description="Helical" evidence="7">
    <location>
        <begin position="35"/>
        <end position="58"/>
    </location>
</feature>
<dbReference type="AlphaFoldDB" id="A0A1M6NYI8"/>
<evidence type="ECO:0000256" key="6">
    <source>
        <dbReference type="SAM" id="MobiDB-lite"/>
    </source>
</evidence>
<evidence type="ECO:0000256" key="1">
    <source>
        <dbReference type="ARBA" id="ARBA00004162"/>
    </source>
</evidence>
<comment type="subcellular location">
    <subcellularLocation>
        <location evidence="1">Cell membrane</location>
        <topology evidence="1">Single-pass membrane protein</topology>
    </subcellularLocation>
</comment>
<dbReference type="InterPro" id="IPR007168">
    <property type="entry name" value="Phageshock_PspC_N"/>
</dbReference>
<dbReference type="PANTHER" id="PTHR33885:SF3">
    <property type="entry name" value="PHAGE SHOCK PROTEIN C"/>
    <property type="match status" value="1"/>
</dbReference>
<dbReference type="Pfam" id="PF04024">
    <property type="entry name" value="PspC"/>
    <property type="match status" value="1"/>
</dbReference>
<evidence type="ECO:0000256" key="5">
    <source>
        <dbReference type="ARBA" id="ARBA00023136"/>
    </source>
</evidence>
<feature type="domain" description="Phage shock protein PspC N-terminal" evidence="8">
    <location>
        <begin position="4"/>
        <end position="61"/>
    </location>
</feature>
<keyword evidence="10" id="KW-1185">Reference proteome</keyword>
<evidence type="ECO:0000256" key="2">
    <source>
        <dbReference type="ARBA" id="ARBA00022475"/>
    </source>
</evidence>
<keyword evidence="2" id="KW-1003">Cell membrane</keyword>